<proteinExistence type="predicted"/>
<sequence>MPQAPRNTEAHRAPPRRQPRPASEKYPRQAPAGRARNTGTAAAGADGVFAAPGARPAERPDLALRLVRAFFVTTDPAVLSGLLGLLPEPGPGDPLPG</sequence>
<reference evidence="3" key="1">
    <citation type="submission" date="2023-07" db="EMBL/GenBank/DDBJ databases">
        <title>30 novel species of actinomycetes from the DSMZ collection.</title>
        <authorList>
            <person name="Nouioui I."/>
        </authorList>
    </citation>
    <scope>NUCLEOTIDE SEQUENCE [LARGE SCALE GENOMIC DNA]</scope>
    <source>
        <strain evidence="3">DSM 41982</strain>
    </source>
</reference>
<organism evidence="2 3">
    <name type="scientific">Streptomyces evansiae</name>
    <dbReference type="NCBI Taxonomy" id="3075535"/>
    <lineage>
        <taxon>Bacteria</taxon>
        <taxon>Bacillati</taxon>
        <taxon>Actinomycetota</taxon>
        <taxon>Actinomycetes</taxon>
        <taxon>Kitasatosporales</taxon>
        <taxon>Streptomycetaceae</taxon>
        <taxon>Streptomyces</taxon>
    </lineage>
</organism>
<feature type="region of interest" description="Disordered" evidence="1">
    <location>
        <begin position="1"/>
        <end position="44"/>
    </location>
</feature>
<feature type="compositionally biased region" description="Low complexity" evidence="1">
    <location>
        <begin position="30"/>
        <end position="44"/>
    </location>
</feature>
<dbReference type="EMBL" id="JAVRER010000005">
    <property type="protein sequence ID" value="MDT0414758.1"/>
    <property type="molecule type" value="Genomic_DNA"/>
</dbReference>
<gene>
    <name evidence="2" type="ORF">RM574_04585</name>
</gene>
<dbReference type="AlphaFoldDB" id="A0ABD5E131"/>
<accession>A0ABD5E131</accession>
<comment type="caution">
    <text evidence="2">The sequence shown here is derived from an EMBL/GenBank/DDBJ whole genome shotgun (WGS) entry which is preliminary data.</text>
</comment>
<name>A0ABD5E131_9ACTN</name>
<protein>
    <submittedName>
        <fullName evidence="2">Uncharacterized protein</fullName>
    </submittedName>
</protein>
<evidence type="ECO:0000313" key="2">
    <source>
        <dbReference type="EMBL" id="MDT0414758.1"/>
    </source>
</evidence>
<dbReference type="Proteomes" id="UP001183607">
    <property type="component" value="Unassembled WGS sequence"/>
</dbReference>
<evidence type="ECO:0000313" key="3">
    <source>
        <dbReference type="Proteomes" id="UP001183607"/>
    </source>
</evidence>
<evidence type="ECO:0000256" key="1">
    <source>
        <dbReference type="SAM" id="MobiDB-lite"/>
    </source>
</evidence>
<dbReference type="RefSeq" id="WP_311676664.1">
    <property type="nucleotide sequence ID" value="NZ_JAVRER010000005.1"/>
</dbReference>